<proteinExistence type="predicted"/>
<evidence type="ECO:0000313" key="5">
    <source>
        <dbReference type="Proteomes" id="UP000887578"/>
    </source>
</evidence>
<dbReference type="Pfam" id="PF07653">
    <property type="entry name" value="SH3_2"/>
    <property type="match status" value="1"/>
</dbReference>
<evidence type="ECO:0000256" key="3">
    <source>
        <dbReference type="SAM" id="SignalP"/>
    </source>
</evidence>
<evidence type="ECO:0000256" key="2">
    <source>
        <dbReference type="PROSITE-ProRule" id="PRU00192"/>
    </source>
</evidence>
<reference evidence="6" key="1">
    <citation type="submission" date="2022-11" db="UniProtKB">
        <authorList>
            <consortium name="WormBaseParasite"/>
        </authorList>
    </citation>
    <scope>IDENTIFICATION</scope>
</reference>
<feature type="domain" description="SH3" evidence="4">
    <location>
        <begin position="57"/>
        <end position="116"/>
    </location>
</feature>
<keyword evidence="5" id="KW-1185">Reference proteome</keyword>
<sequence>MLLTCTVTAFNFIQIFFLRSISGQSIGLIHQDDLGINGLRTTDNPTTSNKSYDITDMATKQARAVMDYEAVNPQEIAVKSNDILIVYRLPGLDPDYVMAEKGGRRGRIPLSYLEIL</sequence>
<evidence type="ECO:0000256" key="1">
    <source>
        <dbReference type="ARBA" id="ARBA00022443"/>
    </source>
</evidence>
<evidence type="ECO:0000313" key="6">
    <source>
        <dbReference type="WBParaSite" id="PDA_v2.g19750.t1"/>
    </source>
</evidence>
<dbReference type="Proteomes" id="UP000887578">
    <property type="component" value="Unplaced"/>
</dbReference>
<evidence type="ECO:0000259" key="4">
    <source>
        <dbReference type="PROSITE" id="PS50002"/>
    </source>
</evidence>
<keyword evidence="1 2" id="KW-0728">SH3 domain</keyword>
<feature type="chain" id="PRO_5037089913" evidence="3">
    <location>
        <begin position="24"/>
        <end position="116"/>
    </location>
</feature>
<dbReference type="AlphaFoldDB" id="A0A914PU17"/>
<feature type="signal peptide" evidence="3">
    <location>
        <begin position="1"/>
        <end position="23"/>
    </location>
</feature>
<dbReference type="Gene3D" id="2.30.30.40">
    <property type="entry name" value="SH3 Domains"/>
    <property type="match status" value="1"/>
</dbReference>
<keyword evidence="3" id="KW-0732">Signal</keyword>
<dbReference type="SMART" id="SM00326">
    <property type="entry name" value="SH3"/>
    <property type="match status" value="1"/>
</dbReference>
<organism evidence="5 6">
    <name type="scientific">Panagrolaimus davidi</name>
    <dbReference type="NCBI Taxonomy" id="227884"/>
    <lineage>
        <taxon>Eukaryota</taxon>
        <taxon>Metazoa</taxon>
        <taxon>Ecdysozoa</taxon>
        <taxon>Nematoda</taxon>
        <taxon>Chromadorea</taxon>
        <taxon>Rhabditida</taxon>
        <taxon>Tylenchina</taxon>
        <taxon>Panagrolaimomorpha</taxon>
        <taxon>Panagrolaimoidea</taxon>
        <taxon>Panagrolaimidae</taxon>
        <taxon>Panagrolaimus</taxon>
    </lineage>
</organism>
<dbReference type="SUPFAM" id="SSF50044">
    <property type="entry name" value="SH3-domain"/>
    <property type="match status" value="1"/>
</dbReference>
<dbReference type="PROSITE" id="PS50002">
    <property type="entry name" value="SH3"/>
    <property type="match status" value="1"/>
</dbReference>
<name>A0A914PU17_9BILA</name>
<dbReference type="InterPro" id="IPR036028">
    <property type="entry name" value="SH3-like_dom_sf"/>
</dbReference>
<dbReference type="CDD" id="cd11802">
    <property type="entry name" value="SH3_Endophilin_B"/>
    <property type="match status" value="1"/>
</dbReference>
<dbReference type="InterPro" id="IPR001452">
    <property type="entry name" value="SH3_domain"/>
</dbReference>
<protein>
    <submittedName>
        <fullName evidence="6">SH3 domain-containing protein</fullName>
    </submittedName>
</protein>
<dbReference type="WBParaSite" id="PDA_v2.g19750.t1">
    <property type="protein sequence ID" value="PDA_v2.g19750.t1"/>
    <property type="gene ID" value="PDA_v2.g19750"/>
</dbReference>
<accession>A0A914PU17</accession>